<evidence type="ECO:0000256" key="7">
    <source>
        <dbReference type="SAM" id="SignalP"/>
    </source>
</evidence>
<name>A0A239LZV2_9BURK</name>
<evidence type="ECO:0000256" key="4">
    <source>
        <dbReference type="ARBA" id="ARBA00022982"/>
    </source>
</evidence>
<dbReference type="EMBL" id="FZOT01000028">
    <property type="protein sequence ID" value="SNT35418.1"/>
    <property type="molecule type" value="Genomic_DNA"/>
</dbReference>
<dbReference type="OrthoDB" id="5295860at2"/>
<dbReference type="GO" id="GO:0046872">
    <property type="term" value="F:metal ion binding"/>
    <property type="evidence" value="ECO:0007669"/>
    <property type="project" value="UniProtKB-KW"/>
</dbReference>
<evidence type="ECO:0000259" key="8">
    <source>
        <dbReference type="PROSITE" id="PS51007"/>
    </source>
</evidence>
<evidence type="ECO:0000313" key="10">
    <source>
        <dbReference type="Proteomes" id="UP000198284"/>
    </source>
</evidence>
<organism evidence="9 10">
    <name type="scientific">Noviherbaspirillum humi</name>
    <dbReference type="NCBI Taxonomy" id="1688639"/>
    <lineage>
        <taxon>Bacteria</taxon>
        <taxon>Pseudomonadati</taxon>
        <taxon>Pseudomonadota</taxon>
        <taxon>Betaproteobacteria</taxon>
        <taxon>Burkholderiales</taxon>
        <taxon>Oxalobacteraceae</taxon>
        <taxon>Noviherbaspirillum</taxon>
    </lineage>
</organism>
<feature type="domain" description="Cytochrome c" evidence="8">
    <location>
        <begin position="24"/>
        <end position="105"/>
    </location>
</feature>
<dbReference type="SUPFAM" id="SSF46626">
    <property type="entry name" value="Cytochrome c"/>
    <property type="match status" value="1"/>
</dbReference>
<dbReference type="InterPro" id="IPR050597">
    <property type="entry name" value="Cytochrome_c_Oxidase_Subunit"/>
</dbReference>
<dbReference type="PANTHER" id="PTHR33751">
    <property type="entry name" value="CBB3-TYPE CYTOCHROME C OXIDASE SUBUNIT FIXP"/>
    <property type="match status" value="1"/>
</dbReference>
<gene>
    <name evidence="9" type="ORF">SAMN06265795_12816</name>
</gene>
<accession>A0A239LZV2</accession>
<dbReference type="GO" id="GO:0020037">
    <property type="term" value="F:heme binding"/>
    <property type="evidence" value="ECO:0007669"/>
    <property type="project" value="InterPro"/>
</dbReference>
<evidence type="ECO:0000256" key="1">
    <source>
        <dbReference type="ARBA" id="ARBA00022448"/>
    </source>
</evidence>
<keyword evidence="7" id="KW-0732">Signal</keyword>
<keyword evidence="5 6" id="KW-0408">Iron</keyword>
<feature type="signal peptide" evidence="7">
    <location>
        <begin position="1"/>
        <end position="25"/>
    </location>
</feature>
<dbReference type="Gene3D" id="1.10.760.10">
    <property type="entry name" value="Cytochrome c-like domain"/>
    <property type="match status" value="1"/>
</dbReference>
<proteinExistence type="predicted"/>
<sequence>MAADKHVRVLAALLLLGAAAPPAGAADGGPGANPKLGQCFTCHGRDGLAKVPDAPNLAGQNESYLVKALTDYKSGARKHEVMSMMAAPLSTADIADAAAYFSGIAIEVKAK</sequence>
<dbReference type="RefSeq" id="WP_089401702.1">
    <property type="nucleotide sequence ID" value="NZ_FZOT01000028.1"/>
</dbReference>
<reference evidence="9 10" key="1">
    <citation type="submission" date="2017-06" db="EMBL/GenBank/DDBJ databases">
        <authorList>
            <person name="Kim H.J."/>
            <person name="Triplett B.A."/>
        </authorList>
    </citation>
    <scope>NUCLEOTIDE SEQUENCE [LARGE SCALE GENOMIC DNA]</scope>
    <source>
        <strain evidence="9 10">U15</strain>
    </source>
</reference>
<dbReference type="GO" id="GO:0009055">
    <property type="term" value="F:electron transfer activity"/>
    <property type="evidence" value="ECO:0007669"/>
    <property type="project" value="InterPro"/>
</dbReference>
<keyword evidence="2 6" id="KW-0349">Heme</keyword>
<dbReference type="AlphaFoldDB" id="A0A239LZV2"/>
<evidence type="ECO:0000256" key="5">
    <source>
        <dbReference type="ARBA" id="ARBA00023004"/>
    </source>
</evidence>
<dbReference type="Proteomes" id="UP000198284">
    <property type="component" value="Unassembled WGS sequence"/>
</dbReference>
<evidence type="ECO:0000313" key="9">
    <source>
        <dbReference type="EMBL" id="SNT35418.1"/>
    </source>
</evidence>
<feature type="chain" id="PRO_5012647429" evidence="7">
    <location>
        <begin position="26"/>
        <end position="111"/>
    </location>
</feature>
<dbReference type="InterPro" id="IPR009056">
    <property type="entry name" value="Cyt_c-like_dom"/>
</dbReference>
<keyword evidence="10" id="KW-1185">Reference proteome</keyword>
<keyword evidence="4" id="KW-0249">Electron transport</keyword>
<dbReference type="PROSITE" id="PS51007">
    <property type="entry name" value="CYTC"/>
    <property type="match status" value="1"/>
</dbReference>
<dbReference type="Pfam" id="PF00034">
    <property type="entry name" value="Cytochrom_C"/>
    <property type="match status" value="1"/>
</dbReference>
<dbReference type="InterPro" id="IPR036909">
    <property type="entry name" value="Cyt_c-like_dom_sf"/>
</dbReference>
<keyword evidence="1" id="KW-0813">Transport</keyword>
<evidence type="ECO:0000256" key="3">
    <source>
        <dbReference type="ARBA" id="ARBA00022723"/>
    </source>
</evidence>
<evidence type="ECO:0000256" key="6">
    <source>
        <dbReference type="PROSITE-ProRule" id="PRU00433"/>
    </source>
</evidence>
<keyword evidence="3 6" id="KW-0479">Metal-binding</keyword>
<protein>
    <submittedName>
        <fullName evidence="9">Cytochrome c553</fullName>
    </submittedName>
</protein>
<dbReference type="PANTHER" id="PTHR33751:SF9">
    <property type="entry name" value="CYTOCHROME C4"/>
    <property type="match status" value="1"/>
</dbReference>
<evidence type="ECO:0000256" key="2">
    <source>
        <dbReference type="ARBA" id="ARBA00022617"/>
    </source>
</evidence>